<dbReference type="EMBL" id="BTGU01000965">
    <property type="protein sequence ID" value="GMN69901.1"/>
    <property type="molecule type" value="Genomic_DNA"/>
</dbReference>
<dbReference type="EMBL" id="BTGU01000964">
    <property type="protein sequence ID" value="GMN69896.1"/>
    <property type="molecule type" value="Genomic_DNA"/>
</dbReference>
<evidence type="ECO:0000256" key="1">
    <source>
        <dbReference type="SAM" id="MobiDB-lite"/>
    </source>
</evidence>
<dbReference type="EMBL" id="BTGU01000966">
    <property type="protein sequence ID" value="GMN69902.1"/>
    <property type="molecule type" value="Genomic_DNA"/>
</dbReference>
<dbReference type="EMBL" id="BTGU01000963">
    <property type="protein sequence ID" value="GMN69895.1"/>
    <property type="molecule type" value="Genomic_DNA"/>
</dbReference>
<gene>
    <name evidence="2" type="ORF">TIFTF001_038938</name>
    <name evidence="3" type="ORF">TIFTF001_038941</name>
    <name evidence="4" type="ORF">TIFTF001_038944</name>
    <name evidence="5" type="ORF">TIFTF001_038947</name>
</gene>
<dbReference type="AlphaFoldDB" id="A0AA88EBF7"/>
<name>A0AA88EBF7_FICCA</name>
<evidence type="ECO:0000313" key="2">
    <source>
        <dbReference type="EMBL" id="GMN69895.1"/>
    </source>
</evidence>
<comment type="caution">
    <text evidence="2">The sequence shown here is derived from an EMBL/GenBank/DDBJ whole genome shotgun (WGS) entry which is preliminary data.</text>
</comment>
<feature type="compositionally biased region" description="Basic and acidic residues" evidence="1">
    <location>
        <begin position="63"/>
        <end position="76"/>
    </location>
</feature>
<sequence length="133" mass="14817">MGFEGEIGGRSRSGDWRQDREGEARETMKGGVTAEIRGEGEKERREREWREKSRRRKKQRGSGPEKTKAPMTELKDIASPTCSSSGPKIKSKLSPTNGRKKIQRTKSIEERVVAVALSVPSQSSCNPFNTKGP</sequence>
<dbReference type="Proteomes" id="UP001187192">
    <property type="component" value="Unassembled WGS sequence"/>
</dbReference>
<accession>A0AA88EBF7</accession>
<protein>
    <submittedName>
        <fullName evidence="2">Uncharacterized protein</fullName>
    </submittedName>
</protein>
<feature type="compositionally biased region" description="Basic and acidic residues" evidence="1">
    <location>
        <begin position="36"/>
        <end position="51"/>
    </location>
</feature>
<organism evidence="2 6">
    <name type="scientific">Ficus carica</name>
    <name type="common">Common fig</name>
    <dbReference type="NCBI Taxonomy" id="3494"/>
    <lineage>
        <taxon>Eukaryota</taxon>
        <taxon>Viridiplantae</taxon>
        <taxon>Streptophyta</taxon>
        <taxon>Embryophyta</taxon>
        <taxon>Tracheophyta</taxon>
        <taxon>Spermatophyta</taxon>
        <taxon>Magnoliopsida</taxon>
        <taxon>eudicotyledons</taxon>
        <taxon>Gunneridae</taxon>
        <taxon>Pentapetalae</taxon>
        <taxon>rosids</taxon>
        <taxon>fabids</taxon>
        <taxon>Rosales</taxon>
        <taxon>Moraceae</taxon>
        <taxon>Ficeae</taxon>
        <taxon>Ficus</taxon>
    </lineage>
</organism>
<evidence type="ECO:0000313" key="3">
    <source>
        <dbReference type="EMBL" id="GMN69896.1"/>
    </source>
</evidence>
<feature type="compositionally biased region" description="Basic and acidic residues" evidence="1">
    <location>
        <begin position="7"/>
        <end position="28"/>
    </location>
</feature>
<keyword evidence="6" id="KW-1185">Reference proteome</keyword>
<reference evidence="2" key="1">
    <citation type="submission" date="2023-07" db="EMBL/GenBank/DDBJ databases">
        <title>draft genome sequence of fig (Ficus carica).</title>
        <authorList>
            <person name="Takahashi T."/>
            <person name="Nishimura K."/>
        </authorList>
    </citation>
    <scope>NUCLEOTIDE SEQUENCE</scope>
</reference>
<evidence type="ECO:0000313" key="6">
    <source>
        <dbReference type="Proteomes" id="UP001187192"/>
    </source>
</evidence>
<proteinExistence type="predicted"/>
<feature type="region of interest" description="Disordered" evidence="1">
    <location>
        <begin position="1"/>
        <end position="105"/>
    </location>
</feature>
<evidence type="ECO:0000313" key="5">
    <source>
        <dbReference type="EMBL" id="GMN69902.1"/>
    </source>
</evidence>
<evidence type="ECO:0000313" key="4">
    <source>
        <dbReference type="EMBL" id="GMN69901.1"/>
    </source>
</evidence>